<feature type="region of interest" description="Disordered" evidence="7">
    <location>
        <begin position="282"/>
        <end position="308"/>
    </location>
</feature>
<dbReference type="Gene3D" id="1.10.10.790">
    <property type="entry name" value="Surp module"/>
    <property type="match status" value="2"/>
</dbReference>
<dbReference type="PANTHER" id="PTHR15316">
    <property type="entry name" value="SPLICEOSOME ASSOCIATED PROTEIN 114/SWAP SPLICING FACTOR-RELATED"/>
    <property type="match status" value="1"/>
</dbReference>
<dbReference type="PROSITE" id="PS50128">
    <property type="entry name" value="SURP"/>
    <property type="match status" value="2"/>
</dbReference>
<dbReference type="Pfam" id="PF00240">
    <property type="entry name" value="ubiquitin"/>
    <property type="match status" value="1"/>
</dbReference>
<accession>A0ABN7T4M0</accession>
<reference evidence="10 11" key="1">
    <citation type="submission" date="2021-04" db="EMBL/GenBank/DDBJ databases">
        <authorList>
            <person name="Bliznina A."/>
        </authorList>
    </citation>
    <scope>NUCLEOTIDE SEQUENCE [LARGE SCALE GENOMIC DNA]</scope>
</reference>
<dbReference type="SMART" id="SM00213">
    <property type="entry name" value="UBQ"/>
    <property type="match status" value="1"/>
</dbReference>
<proteinExistence type="predicted"/>
<evidence type="ECO:0000256" key="6">
    <source>
        <dbReference type="ARBA" id="ARBA00023242"/>
    </source>
</evidence>
<dbReference type="InterPro" id="IPR022030">
    <property type="entry name" value="SF3A1_dom"/>
</dbReference>
<keyword evidence="2" id="KW-0507">mRNA processing</keyword>
<dbReference type="PANTHER" id="PTHR15316:SF1">
    <property type="entry name" value="SPLICING FACTOR 3A SUBUNIT 1"/>
    <property type="match status" value="1"/>
</dbReference>
<dbReference type="InterPro" id="IPR000626">
    <property type="entry name" value="Ubiquitin-like_dom"/>
</dbReference>
<evidence type="ECO:0000313" key="10">
    <source>
        <dbReference type="EMBL" id="CAG5112527.1"/>
    </source>
</evidence>
<feature type="domain" description="SURP motif" evidence="9">
    <location>
        <begin position="132"/>
        <end position="174"/>
    </location>
</feature>
<dbReference type="PROSITE" id="PS50053">
    <property type="entry name" value="UBIQUITIN_2"/>
    <property type="match status" value="1"/>
</dbReference>
<feature type="domain" description="SURP motif" evidence="9">
    <location>
        <begin position="29"/>
        <end position="71"/>
    </location>
</feature>
<dbReference type="Pfam" id="PF01805">
    <property type="entry name" value="Surp"/>
    <property type="match status" value="2"/>
</dbReference>
<evidence type="ECO:0000313" key="11">
    <source>
        <dbReference type="Proteomes" id="UP001158576"/>
    </source>
</evidence>
<feature type="domain" description="Ubiquitin-like" evidence="8">
    <location>
        <begin position="643"/>
        <end position="725"/>
    </location>
</feature>
<keyword evidence="3" id="KW-0747">Spliceosome</keyword>
<evidence type="ECO:0000259" key="9">
    <source>
        <dbReference type="PROSITE" id="PS50128"/>
    </source>
</evidence>
<keyword evidence="6" id="KW-0539">Nucleus</keyword>
<dbReference type="InterPro" id="IPR035563">
    <property type="entry name" value="SF3As1_ubi"/>
</dbReference>
<dbReference type="EMBL" id="OU015567">
    <property type="protein sequence ID" value="CAG5112527.1"/>
    <property type="molecule type" value="Genomic_DNA"/>
</dbReference>
<evidence type="ECO:0000256" key="5">
    <source>
        <dbReference type="ARBA" id="ARBA00023187"/>
    </source>
</evidence>
<gene>
    <name evidence="10" type="ORF">OKIOD_LOCUS15499</name>
</gene>
<evidence type="ECO:0000256" key="1">
    <source>
        <dbReference type="ARBA" id="ARBA00004123"/>
    </source>
</evidence>
<dbReference type="InterPro" id="IPR000061">
    <property type="entry name" value="Surp"/>
</dbReference>
<comment type="subcellular location">
    <subcellularLocation>
        <location evidence="1">Nucleus</location>
    </subcellularLocation>
</comment>
<feature type="region of interest" description="Disordered" evidence="7">
    <location>
        <begin position="499"/>
        <end position="520"/>
    </location>
</feature>
<evidence type="ECO:0000256" key="2">
    <source>
        <dbReference type="ARBA" id="ARBA00022664"/>
    </source>
</evidence>
<keyword evidence="11" id="KW-1185">Reference proteome</keyword>
<evidence type="ECO:0000256" key="3">
    <source>
        <dbReference type="ARBA" id="ARBA00022728"/>
    </source>
</evidence>
<dbReference type="SUPFAM" id="SSF109905">
    <property type="entry name" value="Surp module (SWAP domain)"/>
    <property type="match status" value="2"/>
</dbReference>
<dbReference type="InterPro" id="IPR029071">
    <property type="entry name" value="Ubiquitin-like_domsf"/>
</dbReference>
<organism evidence="10 11">
    <name type="scientific">Oikopleura dioica</name>
    <name type="common">Tunicate</name>
    <dbReference type="NCBI Taxonomy" id="34765"/>
    <lineage>
        <taxon>Eukaryota</taxon>
        <taxon>Metazoa</taxon>
        <taxon>Chordata</taxon>
        <taxon>Tunicata</taxon>
        <taxon>Appendicularia</taxon>
        <taxon>Copelata</taxon>
        <taxon>Oikopleuridae</taxon>
        <taxon>Oikopleura</taxon>
    </lineage>
</organism>
<dbReference type="Proteomes" id="UP001158576">
    <property type="component" value="Chromosome 2"/>
</dbReference>
<protein>
    <submittedName>
        <fullName evidence="10">Oidioi.mRNA.OKI2018_I69.chr2.g6734.t1.cds</fullName>
    </submittedName>
</protein>
<name>A0ABN7T4M0_OIKDI</name>
<evidence type="ECO:0000259" key="8">
    <source>
        <dbReference type="PROSITE" id="PS50053"/>
    </source>
</evidence>
<dbReference type="SUPFAM" id="SSF54236">
    <property type="entry name" value="Ubiquitin-like"/>
    <property type="match status" value="1"/>
</dbReference>
<sequence length="728" mass="81983">MVAITGNEGEKYDQPTVGLIVPPPEIRSIVEKTASFVARNGEQFEQKIKQNEAANPKFDFLKEENPYNLYYRKKVGDFMVGTATLSKQDENTTTVEAVPEVKQKLPMIPTTPPQEFEFCHDPPTMNALDLDIVKLTAIFVARNGRSFLTQLMQKEAKNYQFDFLRPQHTLFQYFSKLVEQYNKVLIPSKNMRAKLRSDLKNQQDILDDVNYRAEWGRYQERIRKQEQEKQEKERVAYAEIDWHDFVIVESVDFPLHERSDLPAPVTREELGVRMARMVRIEQTGYDSEQVERSQPEPEPEPTPQQPQQPQIIERDLGDEVQEQVAPAPPKLPMAPVESAPPVLNDNIVVRSNYNPKAKTFERPQAGDVEFLISPLTGERIPASKMSEHMRIGLLDPAWVEQRKKEIAKKKEEEDYYAQDAAVASSLSKIAKKRTDIFGVEETGIGQEVGEEKKRVDEIGWDGHKRNANQAIAAQHQSDAERAQQRRDELNRGILPEDLQDNQFEAPGPRTQPSLPQPGAPTAPRVIPLVRHVVPQPVVHIQQRAPMGAIPRMGMAGIGVPGGAAGMQMGMRPPVMGMQTGMQMGMRPMAPGGASVTMGMRPQGMARPTMGIDMGGPPTKKARPEDNLIPEAEFLKMQPPQVVFQISVPKVEKDDWKCRGQLISVGMPLTSTFNEVKAKIESETGMPPQKQKLQVEGAFVKDQNSLAFYNVRPSTLVLLTLKERGGRKK</sequence>
<evidence type="ECO:0000256" key="7">
    <source>
        <dbReference type="SAM" id="MobiDB-lite"/>
    </source>
</evidence>
<keyword evidence="4" id="KW-0677">Repeat</keyword>
<dbReference type="Pfam" id="PF12230">
    <property type="entry name" value="PRP21_like_P"/>
    <property type="match status" value="1"/>
</dbReference>
<dbReference type="CDD" id="cd01800">
    <property type="entry name" value="Ubl_SF3a120"/>
    <property type="match status" value="1"/>
</dbReference>
<dbReference type="Gene3D" id="3.10.20.90">
    <property type="entry name" value="Phosphatidylinositol 3-kinase Catalytic Subunit, Chain A, domain 1"/>
    <property type="match status" value="1"/>
</dbReference>
<dbReference type="InterPro" id="IPR035967">
    <property type="entry name" value="SWAP/Surp_sf"/>
</dbReference>
<evidence type="ECO:0000256" key="4">
    <source>
        <dbReference type="ARBA" id="ARBA00022737"/>
    </source>
</evidence>
<keyword evidence="5" id="KW-0508">mRNA splicing</keyword>
<dbReference type="InterPro" id="IPR045146">
    <property type="entry name" value="SF3A1"/>
</dbReference>
<dbReference type="SMART" id="SM00648">
    <property type="entry name" value="SWAP"/>
    <property type="match status" value="2"/>
</dbReference>